<dbReference type="InterPro" id="IPR027392">
    <property type="entry name" value="TF_Znf"/>
</dbReference>
<feature type="domain" description="Transcription factor zinc-finger" evidence="2">
    <location>
        <begin position="67"/>
        <end position="110"/>
    </location>
</feature>
<accession>A0A7C3RWF6</accession>
<keyword evidence="1" id="KW-1133">Transmembrane helix</keyword>
<keyword evidence="1" id="KW-0812">Transmembrane</keyword>
<reference evidence="3" key="1">
    <citation type="journal article" date="2020" name="mSystems">
        <title>Genome- and Community-Level Interaction Insights into Carbon Utilization and Element Cycling Functions of Hydrothermarchaeota in Hydrothermal Sediment.</title>
        <authorList>
            <person name="Zhou Z."/>
            <person name="Liu Y."/>
            <person name="Xu W."/>
            <person name="Pan J."/>
            <person name="Luo Z.H."/>
            <person name="Li M."/>
        </authorList>
    </citation>
    <scope>NUCLEOTIDE SEQUENCE [LARGE SCALE GENOMIC DNA]</scope>
    <source>
        <strain evidence="3">SpSt-81</strain>
    </source>
</reference>
<feature type="transmembrane region" description="Helical" evidence="1">
    <location>
        <begin position="155"/>
        <end position="173"/>
    </location>
</feature>
<feature type="domain" description="Transcription factor zinc-finger" evidence="2">
    <location>
        <begin position="3"/>
        <end position="44"/>
    </location>
</feature>
<proteinExistence type="predicted"/>
<dbReference type="Pfam" id="PF13453">
    <property type="entry name" value="Zn_ribbon_TFIIB"/>
    <property type="match status" value="2"/>
</dbReference>
<evidence type="ECO:0000259" key="2">
    <source>
        <dbReference type="Pfam" id="PF13453"/>
    </source>
</evidence>
<evidence type="ECO:0000313" key="3">
    <source>
        <dbReference type="EMBL" id="HFX14181.1"/>
    </source>
</evidence>
<evidence type="ECO:0000256" key="1">
    <source>
        <dbReference type="SAM" id="Phobius"/>
    </source>
</evidence>
<name>A0A7C3RWF6_DICTH</name>
<dbReference type="AlphaFoldDB" id="A0A7C3RWF6"/>
<gene>
    <name evidence="3" type="ORF">ENW00_08590</name>
</gene>
<keyword evidence="1" id="KW-0472">Membrane</keyword>
<organism evidence="3">
    <name type="scientific">Dictyoglomus thermophilum</name>
    <dbReference type="NCBI Taxonomy" id="14"/>
    <lineage>
        <taxon>Bacteria</taxon>
        <taxon>Pseudomonadati</taxon>
        <taxon>Dictyoglomota</taxon>
        <taxon>Dictyoglomia</taxon>
        <taxon>Dictyoglomales</taxon>
        <taxon>Dictyoglomaceae</taxon>
        <taxon>Dictyoglomus</taxon>
    </lineage>
</organism>
<protein>
    <recommendedName>
        <fullName evidence="2">Transcription factor zinc-finger domain-containing protein</fullName>
    </recommendedName>
</protein>
<comment type="caution">
    <text evidence="3">The sequence shown here is derived from an EMBL/GenBank/DDBJ whole genome shotgun (WGS) entry which is preliminary data.</text>
</comment>
<dbReference type="EMBL" id="DTIN01000039">
    <property type="protein sequence ID" value="HFX14181.1"/>
    <property type="molecule type" value="Genomic_DNA"/>
</dbReference>
<sequence>MKNCPCCSNVLIPKKVSSHYGVYLEIDQCEHCGGIWFDKYELVSMKPDDVYSLDIDFKDNINCNSLKCPNDGTSLKLLRDPIIPKDVLIYYCVNCFGMWVPIQSLRRYKEYQKERIETRKKQKETSLPKDLDLKIEEILSKNVENNKIENMEMEISKFISIVILILRILSFFIRK</sequence>